<organism evidence="1 2">
    <name type="scientific">Coniosporium uncinatum</name>
    <dbReference type="NCBI Taxonomy" id="93489"/>
    <lineage>
        <taxon>Eukaryota</taxon>
        <taxon>Fungi</taxon>
        <taxon>Dikarya</taxon>
        <taxon>Ascomycota</taxon>
        <taxon>Pezizomycotina</taxon>
        <taxon>Dothideomycetes</taxon>
        <taxon>Dothideomycetes incertae sedis</taxon>
        <taxon>Coniosporium</taxon>
    </lineage>
</organism>
<protein>
    <submittedName>
        <fullName evidence="1">Uncharacterized protein</fullName>
    </submittedName>
</protein>
<sequence length="210" mass="23544">QGSTKETEFLETGLHSVDFSCAICQRPYNSFDDSDPNDKPEYPIELTCGHHLGGDCARQWFSGRSRGRNDACPQYRKPVLADVESDTAQERHQSEEDFAQPESSVRLEGEGSHRTYNALEGIEDHLRRADTPPPSEDGSYTFAANDGHEGHLPVTAEPSGARLLHVGYDTPQMVSDSDIWRQIITSEELVDLDDYTPNKLFDWSWPTSAQ</sequence>
<dbReference type="Proteomes" id="UP001186974">
    <property type="component" value="Unassembled WGS sequence"/>
</dbReference>
<dbReference type="EMBL" id="JAWDJW010002776">
    <property type="protein sequence ID" value="KAK3077506.1"/>
    <property type="molecule type" value="Genomic_DNA"/>
</dbReference>
<comment type="caution">
    <text evidence="1">The sequence shown here is derived from an EMBL/GenBank/DDBJ whole genome shotgun (WGS) entry which is preliminary data.</text>
</comment>
<reference evidence="1" key="1">
    <citation type="submission" date="2024-09" db="EMBL/GenBank/DDBJ databases">
        <title>Black Yeasts Isolated from many extreme environments.</title>
        <authorList>
            <person name="Coleine C."/>
            <person name="Stajich J.E."/>
            <person name="Selbmann L."/>
        </authorList>
    </citation>
    <scope>NUCLEOTIDE SEQUENCE</scope>
    <source>
        <strain evidence="1">CCFEE 5737</strain>
    </source>
</reference>
<keyword evidence="2" id="KW-1185">Reference proteome</keyword>
<feature type="non-terminal residue" evidence="1">
    <location>
        <position position="1"/>
    </location>
</feature>
<proteinExistence type="predicted"/>
<name>A0ACC3DLN3_9PEZI</name>
<evidence type="ECO:0000313" key="1">
    <source>
        <dbReference type="EMBL" id="KAK3077506.1"/>
    </source>
</evidence>
<gene>
    <name evidence="1" type="ORF">LTS18_010058</name>
</gene>
<accession>A0ACC3DLN3</accession>
<evidence type="ECO:0000313" key="2">
    <source>
        <dbReference type="Proteomes" id="UP001186974"/>
    </source>
</evidence>